<evidence type="ECO:0000256" key="3">
    <source>
        <dbReference type="ARBA" id="ARBA00022963"/>
    </source>
</evidence>
<organism evidence="9 10">
    <name type="scientific">Croceitalea rosinachiae</name>
    <dbReference type="NCBI Taxonomy" id="3075596"/>
    <lineage>
        <taxon>Bacteria</taxon>
        <taxon>Pseudomonadati</taxon>
        <taxon>Bacteroidota</taxon>
        <taxon>Flavobacteriia</taxon>
        <taxon>Flavobacteriales</taxon>
        <taxon>Flavobacteriaceae</taxon>
        <taxon>Croceitalea</taxon>
    </lineage>
</organism>
<evidence type="ECO:0000259" key="8">
    <source>
        <dbReference type="PROSITE" id="PS51779"/>
    </source>
</evidence>
<dbReference type="SUPFAM" id="SSF52151">
    <property type="entry name" value="FabD/lysophospholipase-like"/>
    <property type="match status" value="1"/>
</dbReference>
<evidence type="ECO:0000256" key="2">
    <source>
        <dbReference type="ARBA" id="ARBA00022801"/>
    </source>
</evidence>
<feature type="domain" description="PNPLA" evidence="7">
    <location>
        <begin position="27"/>
        <end position="217"/>
    </location>
</feature>
<dbReference type="PANTHER" id="PTHR14226:SF76">
    <property type="entry name" value="NTE FAMILY PROTEIN RSSA"/>
    <property type="match status" value="1"/>
</dbReference>
<evidence type="ECO:0000259" key="7">
    <source>
        <dbReference type="PROSITE" id="PS51635"/>
    </source>
</evidence>
<feature type="short sequence motif" description="GXGXXG" evidence="6">
    <location>
        <begin position="31"/>
        <end position="36"/>
    </location>
</feature>
<evidence type="ECO:0000313" key="9">
    <source>
        <dbReference type="EMBL" id="MDT0606510.1"/>
    </source>
</evidence>
<dbReference type="Gene3D" id="3.40.1090.10">
    <property type="entry name" value="Cytosolic phospholipase A2 catalytic domain"/>
    <property type="match status" value="2"/>
</dbReference>
<sequence>MLKKNIFLVFLLIASNVLSQKEQKIGLVLSGGGAKGLAHIGALKVIEDAGVQIDYIGGTSMGAIVGALYASGYSAYELDSIFSSTDFAKLIQDNVPRGAKTFYEKDDSERYALGLPFDNFKVSFPQAISGGQNIYNEFVRLLYHVKDIKDFNKLPIPFLCIATNVETGKPVLLNNGYLPEAIMASGTLPSLFEPAEVGGNILIDGGVVNNYPIDEVKALGANLIIGVDVQDELSSREALSSATEILLQINNYRTVNDMVLKKENTDIYIKPDIKNFSVISFDEGTEIIESGELAAKQKLDELIALSKKKKKEALFQDKVNTIDSLTINRLIINGNETYTRGYIKGKLRFNLADKISFEKLKKGINNLAATGNFKAIRYQLVSNGLGTDLILKLKEKPTKMYIKMGAHYDDLYKSSALINLTRKNFFLKDDVASFDLILGDHVRYNMQYYVDKGFYWSFGVNSMFNDFDEEINFNLIRNNFDVLDDPNIAEINLDVTDLTNQVYLQTVLREEFAFSMGLEHKLLRYSTRTINNIAPDQLENFQPAPGNRTFFEDSHYFSTYGKLTFDTYDDKYFPTKGLFFDGDFHFYLLSSDFNNNFKEFSVTKGRIGTAIPIFSDLSINIETEGGFKLGTSNVTSFDFVLGGFGNDPINNFIPFFGYDFLSLPGNSFVKAYTRLDYEIAPKNHFLFTVNVANVADDIFRTGDWFTSPDFSGYGIGYGLESFIGPIQVYYSWTPQLDAGNVFFSIGYWF</sequence>
<dbReference type="Pfam" id="PF19143">
    <property type="entry name" value="Omp85_2"/>
    <property type="match status" value="1"/>
</dbReference>
<dbReference type="EMBL" id="JAVRHR010000001">
    <property type="protein sequence ID" value="MDT0606510.1"/>
    <property type="molecule type" value="Genomic_DNA"/>
</dbReference>
<dbReference type="InterPro" id="IPR034746">
    <property type="entry name" value="POTRA"/>
</dbReference>
<feature type="short sequence motif" description="GXSXG" evidence="6">
    <location>
        <begin position="58"/>
        <end position="62"/>
    </location>
</feature>
<name>A0ABU3A9E4_9FLAO</name>
<keyword evidence="3 6" id="KW-0442">Lipid degradation</keyword>
<comment type="caution">
    <text evidence="9">The sequence shown here is derived from an EMBL/GenBank/DDBJ whole genome shotgun (WGS) entry which is preliminary data.</text>
</comment>
<proteinExistence type="predicted"/>
<dbReference type="Gene3D" id="3.10.20.310">
    <property type="entry name" value="membrane protein fhac"/>
    <property type="match status" value="1"/>
</dbReference>
<dbReference type="InterPro" id="IPR002641">
    <property type="entry name" value="PNPLA_dom"/>
</dbReference>
<feature type="active site" description="Nucleophile" evidence="6">
    <location>
        <position position="60"/>
    </location>
</feature>
<gene>
    <name evidence="9" type="ORF">RM706_05695</name>
</gene>
<protein>
    <submittedName>
        <fullName evidence="9">Patatin-like phospholipase family protein</fullName>
    </submittedName>
</protein>
<dbReference type="PROSITE" id="PS51635">
    <property type="entry name" value="PNPLA"/>
    <property type="match status" value="1"/>
</dbReference>
<dbReference type="PANTHER" id="PTHR14226">
    <property type="entry name" value="NEUROPATHY TARGET ESTERASE/SWISS CHEESE D.MELANOGASTER"/>
    <property type="match status" value="1"/>
</dbReference>
<feature type="short sequence motif" description="DGA/G" evidence="6">
    <location>
        <begin position="204"/>
        <end position="206"/>
    </location>
</feature>
<dbReference type="InterPro" id="IPR050301">
    <property type="entry name" value="NTE"/>
</dbReference>
<evidence type="ECO:0000256" key="5">
    <source>
        <dbReference type="ARBA" id="ARBA00023136"/>
    </source>
</evidence>
<evidence type="ECO:0000256" key="4">
    <source>
        <dbReference type="ARBA" id="ARBA00023098"/>
    </source>
</evidence>
<keyword evidence="2 6" id="KW-0378">Hydrolase</keyword>
<evidence type="ECO:0000256" key="6">
    <source>
        <dbReference type="PROSITE-ProRule" id="PRU01161"/>
    </source>
</evidence>
<evidence type="ECO:0000256" key="1">
    <source>
        <dbReference type="ARBA" id="ARBA00004370"/>
    </source>
</evidence>
<keyword evidence="4 6" id="KW-0443">Lipid metabolism</keyword>
<dbReference type="Proteomes" id="UP001255246">
    <property type="component" value="Unassembled WGS sequence"/>
</dbReference>
<evidence type="ECO:0000313" key="10">
    <source>
        <dbReference type="Proteomes" id="UP001255246"/>
    </source>
</evidence>
<dbReference type="Pfam" id="PF01734">
    <property type="entry name" value="Patatin"/>
    <property type="match status" value="1"/>
</dbReference>
<feature type="active site" description="Proton acceptor" evidence="6">
    <location>
        <position position="204"/>
    </location>
</feature>
<keyword evidence="10" id="KW-1185">Reference proteome</keyword>
<comment type="subcellular location">
    <subcellularLocation>
        <location evidence="1">Membrane</location>
    </subcellularLocation>
</comment>
<dbReference type="InterPro" id="IPR043864">
    <property type="entry name" value="Omp85-like_dom"/>
</dbReference>
<feature type="domain" description="POTRA" evidence="8">
    <location>
        <begin position="325"/>
        <end position="396"/>
    </location>
</feature>
<dbReference type="CDD" id="cd07205">
    <property type="entry name" value="Pat_PNPLA6_PNPLA7_NTE1_like"/>
    <property type="match status" value="1"/>
</dbReference>
<reference evidence="9 10" key="1">
    <citation type="submission" date="2023-09" db="EMBL/GenBank/DDBJ databases">
        <authorList>
            <person name="Rey-Velasco X."/>
        </authorList>
    </citation>
    <scope>NUCLEOTIDE SEQUENCE [LARGE SCALE GENOMIC DNA]</scope>
    <source>
        <strain evidence="9 10">F388</strain>
    </source>
</reference>
<dbReference type="InterPro" id="IPR016035">
    <property type="entry name" value="Acyl_Trfase/lysoPLipase"/>
</dbReference>
<dbReference type="RefSeq" id="WP_311350062.1">
    <property type="nucleotide sequence ID" value="NZ_JAVRHR010000001.1"/>
</dbReference>
<dbReference type="PROSITE" id="PS51779">
    <property type="entry name" value="POTRA"/>
    <property type="match status" value="1"/>
</dbReference>
<dbReference type="Gene3D" id="2.40.160.50">
    <property type="entry name" value="membrane protein fhac: a member of the omp85/tpsb transporter family"/>
    <property type="match status" value="1"/>
</dbReference>
<accession>A0ABU3A9E4</accession>
<keyword evidence="5" id="KW-0472">Membrane</keyword>